<name>A0A096BX17_9FIRM</name>
<accession>A0A096BX17</accession>
<proteinExistence type="predicted"/>
<dbReference type="PANTHER" id="PTHR43584">
    <property type="entry name" value="NUCLEOTIDYL TRANSFERASE"/>
    <property type="match status" value="1"/>
</dbReference>
<keyword evidence="5" id="KW-1185">Reference proteome</keyword>
<reference evidence="4 5" key="1">
    <citation type="submission" date="2014-07" db="EMBL/GenBank/DDBJ databases">
        <authorList>
            <person name="McCorrison J."/>
            <person name="Sanka R."/>
            <person name="Torralba M."/>
            <person name="Gillis M."/>
            <person name="Haft D.H."/>
            <person name="Methe B."/>
            <person name="Sutton G."/>
            <person name="Nelson K.E."/>
        </authorList>
    </citation>
    <scope>NUCLEOTIDE SEQUENCE [LARGE SCALE GENOMIC DNA]</scope>
    <source>
        <strain evidence="4 5">DNF00314</strain>
    </source>
</reference>
<gene>
    <name evidence="4" type="ORF">HMPREF0872_05265</name>
</gene>
<dbReference type="InterPro" id="IPR050065">
    <property type="entry name" value="GlmU-like"/>
</dbReference>
<dbReference type="InterPro" id="IPR025877">
    <property type="entry name" value="MobA-like_NTP_Trfase"/>
</dbReference>
<keyword evidence="2" id="KW-0548">Nucleotidyltransferase</keyword>
<sequence>MISENEYNEYCKLNDIEKLEPFKVDNAVILAAGKSSRFLPFSNICPKGLCKINNEVLIERQIKQLYEAGIQDIIIVVGYKQEMFRYLSSDYNVTLIENPYFDTQDNIASLELVAPYLGNTYICSVDNYYRDNIFSLYNYSGHYATVFCQGATDEWCVTTDEEGYINHVEIGGSDSEIMMGYAYFDRNFSREFVNILHTIGQDSVYRHRVWEYVYMNHLDVLRLRRKLYDRGCILEFDSIEDAIQFDKDFYTWNRCEEQ</sequence>
<dbReference type="RefSeq" id="WP_052076880.1">
    <property type="nucleotide sequence ID" value="NZ_JRNT01000014.1"/>
</dbReference>
<dbReference type="PANTHER" id="PTHR43584:SF5">
    <property type="entry name" value="PROTEIN LICC"/>
    <property type="match status" value="1"/>
</dbReference>
<dbReference type="InterPro" id="IPR029044">
    <property type="entry name" value="Nucleotide-diphossugar_trans"/>
</dbReference>
<evidence type="ECO:0000313" key="4">
    <source>
        <dbReference type="EMBL" id="KGF47262.1"/>
    </source>
</evidence>
<dbReference type="EMBL" id="JRNT01000014">
    <property type="protein sequence ID" value="KGF47262.1"/>
    <property type="molecule type" value="Genomic_DNA"/>
</dbReference>
<comment type="caution">
    <text evidence="4">The sequence shown here is derived from an EMBL/GenBank/DDBJ whole genome shotgun (WGS) entry which is preliminary data.</text>
</comment>
<evidence type="ECO:0000313" key="5">
    <source>
        <dbReference type="Proteomes" id="UP000029628"/>
    </source>
</evidence>
<evidence type="ECO:0000256" key="1">
    <source>
        <dbReference type="ARBA" id="ARBA00022679"/>
    </source>
</evidence>
<dbReference type="AlphaFoldDB" id="A0A096BX17"/>
<dbReference type="Gene3D" id="3.90.550.10">
    <property type="entry name" value="Spore Coat Polysaccharide Biosynthesis Protein SpsA, Chain A"/>
    <property type="match status" value="1"/>
</dbReference>
<dbReference type="GO" id="GO:0016779">
    <property type="term" value="F:nucleotidyltransferase activity"/>
    <property type="evidence" value="ECO:0007669"/>
    <property type="project" value="UniProtKB-KW"/>
</dbReference>
<evidence type="ECO:0000256" key="2">
    <source>
        <dbReference type="ARBA" id="ARBA00022695"/>
    </source>
</evidence>
<feature type="domain" description="MobA-like NTP transferase" evidence="3">
    <location>
        <begin position="27"/>
        <end position="114"/>
    </location>
</feature>
<dbReference type="Pfam" id="PF12804">
    <property type="entry name" value="NTP_transf_3"/>
    <property type="match status" value="1"/>
</dbReference>
<dbReference type="Proteomes" id="UP000029628">
    <property type="component" value="Unassembled WGS sequence"/>
</dbReference>
<dbReference type="eggNOG" id="COG4750">
    <property type="taxonomic scope" value="Bacteria"/>
</dbReference>
<protein>
    <recommendedName>
        <fullName evidence="3">MobA-like NTP transferase domain-containing protein</fullName>
    </recommendedName>
</protein>
<dbReference type="SUPFAM" id="SSF53448">
    <property type="entry name" value="Nucleotide-diphospho-sugar transferases"/>
    <property type="match status" value="1"/>
</dbReference>
<keyword evidence="1" id="KW-0808">Transferase</keyword>
<evidence type="ECO:0000259" key="3">
    <source>
        <dbReference type="Pfam" id="PF12804"/>
    </source>
</evidence>
<organism evidence="4 5">
    <name type="scientific">Veillonella montpellierensis DNF00314</name>
    <dbReference type="NCBI Taxonomy" id="1401067"/>
    <lineage>
        <taxon>Bacteria</taxon>
        <taxon>Bacillati</taxon>
        <taxon>Bacillota</taxon>
        <taxon>Negativicutes</taxon>
        <taxon>Veillonellales</taxon>
        <taxon>Veillonellaceae</taxon>
        <taxon>Veillonella</taxon>
    </lineage>
</organism>